<evidence type="ECO:0000313" key="3">
    <source>
        <dbReference type="Proteomes" id="UP000242415"/>
    </source>
</evidence>
<dbReference type="SUPFAM" id="SSF53448">
    <property type="entry name" value="Nucleotide-diphospho-sugar transferases"/>
    <property type="match status" value="1"/>
</dbReference>
<evidence type="ECO:0000259" key="1">
    <source>
        <dbReference type="Pfam" id="PF12804"/>
    </source>
</evidence>
<gene>
    <name evidence="2" type="ORF">SAMN05444365_10736</name>
</gene>
<accession>A0A1H3R3M8</accession>
<protein>
    <submittedName>
        <fullName evidence="2">Nicotine blue oxidoreductase</fullName>
    </submittedName>
</protein>
<dbReference type="Gene3D" id="3.90.550.10">
    <property type="entry name" value="Spore Coat Polysaccharide Biosynthesis Protein SpsA, Chain A"/>
    <property type="match status" value="1"/>
</dbReference>
<dbReference type="InterPro" id="IPR025877">
    <property type="entry name" value="MobA-like_NTP_Trfase"/>
</dbReference>
<dbReference type="EMBL" id="FNPH01000007">
    <property type="protein sequence ID" value="SDZ20240.1"/>
    <property type="molecule type" value="Genomic_DNA"/>
</dbReference>
<dbReference type="CDD" id="cd04182">
    <property type="entry name" value="GT_2_like_f"/>
    <property type="match status" value="1"/>
</dbReference>
<dbReference type="PANTHER" id="PTHR43777:SF1">
    <property type="entry name" value="MOLYBDENUM COFACTOR CYTIDYLYLTRANSFERASE"/>
    <property type="match status" value="1"/>
</dbReference>
<dbReference type="PANTHER" id="PTHR43777">
    <property type="entry name" value="MOLYBDENUM COFACTOR CYTIDYLYLTRANSFERASE"/>
    <property type="match status" value="1"/>
</dbReference>
<proteinExistence type="predicted"/>
<organism evidence="2 3">
    <name type="scientific">Micromonospora pattaloongensis</name>
    <dbReference type="NCBI Taxonomy" id="405436"/>
    <lineage>
        <taxon>Bacteria</taxon>
        <taxon>Bacillati</taxon>
        <taxon>Actinomycetota</taxon>
        <taxon>Actinomycetes</taxon>
        <taxon>Micromonosporales</taxon>
        <taxon>Micromonosporaceae</taxon>
        <taxon>Micromonospora</taxon>
    </lineage>
</organism>
<reference evidence="3" key="1">
    <citation type="submission" date="2016-10" db="EMBL/GenBank/DDBJ databases">
        <authorList>
            <person name="Varghese N."/>
            <person name="Submissions S."/>
        </authorList>
    </citation>
    <scope>NUCLEOTIDE SEQUENCE [LARGE SCALE GENOMIC DNA]</scope>
    <source>
        <strain evidence="3">DSM 45245</strain>
    </source>
</reference>
<dbReference type="Proteomes" id="UP000242415">
    <property type="component" value="Unassembled WGS sequence"/>
</dbReference>
<keyword evidence="3" id="KW-1185">Reference proteome</keyword>
<dbReference type="AlphaFoldDB" id="A0A1H3R3M8"/>
<name>A0A1H3R3M8_9ACTN</name>
<dbReference type="InterPro" id="IPR029044">
    <property type="entry name" value="Nucleotide-diphossugar_trans"/>
</dbReference>
<feature type="domain" description="MobA-like NTP transferase" evidence="1">
    <location>
        <begin position="2"/>
        <end position="148"/>
    </location>
</feature>
<evidence type="ECO:0000313" key="2">
    <source>
        <dbReference type="EMBL" id="SDZ20240.1"/>
    </source>
</evidence>
<dbReference type="Pfam" id="PF12804">
    <property type="entry name" value="NTP_transf_3"/>
    <property type="match status" value="1"/>
</dbReference>
<sequence>MPKALVLLDGERLVERGLATLREAECDPIVVVLGAAASQVRASTNLTGATITDNPNWDTGIGSSLRAGLAALTDSPVDAVAVLLVDTPAITPAAIRRLRVLSHPAALAVATYHGQPGHPVLLGRDHWTGVAAMATADVGARRYLNAHPHLVKHVPCEDIADGTDLDTPT</sequence>
<dbReference type="STRING" id="405436.SAMN05444365_10736"/>
<dbReference type="GO" id="GO:0016779">
    <property type="term" value="F:nucleotidyltransferase activity"/>
    <property type="evidence" value="ECO:0007669"/>
    <property type="project" value="UniProtKB-ARBA"/>
</dbReference>